<protein>
    <submittedName>
        <fullName evidence="1">Uncharacterized protein</fullName>
    </submittedName>
</protein>
<feature type="non-terminal residue" evidence="1">
    <location>
        <position position="45"/>
    </location>
</feature>
<reference evidence="1" key="1">
    <citation type="journal article" date="2014" name="Front. Microbiol.">
        <title>High frequency of phylogenetically diverse reductive dehalogenase-homologous genes in deep subseafloor sedimentary metagenomes.</title>
        <authorList>
            <person name="Kawai M."/>
            <person name="Futagami T."/>
            <person name="Toyoda A."/>
            <person name="Takaki Y."/>
            <person name="Nishi S."/>
            <person name="Hori S."/>
            <person name="Arai W."/>
            <person name="Tsubouchi T."/>
            <person name="Morono Y."/>
            <person name="Uchiyama I."/>
            <person name="Ito T."/>
            <person name="Fujiyama A."/>
            <person name="Inagaki F."/>
            <person name="Takami H."/>
        </authorList>
    </citation>
    <scope>NUCLEOTIDE SEQUENCE</scope>
    <source>
        <strain evidence="1">Expedition CK06-06</strain>
    </source>
</reference>
<proteinExistence type="predicted"/>
<name>X1GWP4_9ZZZZ</name>
<evidence type="ECO:0000313" key="1">
    <source>
        <dbReference type="EMBL" id="GAH37428.1"/>
    </source>
</evidence>
<dbReference type="AlphaFoldDB" id="X1GWP4"/>
<gene>
    <name evidence="1" type="ORF">S03H2_24329</name>
</gene>
<dbReference type="EMBL" id="BARU01013490">
    <property type="protein sequence ID" value="GAH37428.1"/>
    <property type="molecule type" value="Genomic_DNA"/>
</dbReference>
<organism evidence="1">
    <name type="scientific">marine sediment metagenome</name>
    <dbReference type="NCBI Taxonomy" id="412755"/>
    <lineage>
        <taxon>unclassified sequences</taxon>
        <taxon>metagenomes</taxon>
        <taxon>ecological metagenomes</taxon>
    </lineage>
</organism>
<accession>X1GWP4</accession>
<comment type="caution">
    <text evidence="1">The sequence shown here is derived from an EMBL/GenBank/DDBJ whole genome shotgun (WGS) entry which is preliminary data.</text>
</comment>
<sequence>MSFGKIIDYIFYNLRVDASLVNVLFAAHPLFPQKDIKKLFELFLE</sequence>